<dbReference type="InterPro" id="IPR017039">
    <property type="entry name" value="Virul_fac_BrkB"/>
</dbReference>
<dbReference type="GO" id="GO:0005886">
    <property type="term" value="C:plasma membrane"/>
    <property type="evidence" value="ECO:0007669"/>
    <property type="project" value="UniProtKB-SubCell"/>
</dbReference>
<dbReference type="Proteomes" id="UP000613840">
    <property type="component" value="Unassembled WGS sequence"/>
</dbReference>
<organism evidence="7 8">
    <name type="scientific">Microlunatus endophyticus</name>
    <dbReference type="NCBI Taxonomy" id="1716077"/>
    <lineage>
        <taxon>Bacteria</taxon>
        <taxon>Bacillati</taxon>
        <taxon>Actinomycetota</taxon>
        <taxon>Actinomycetes</taxon>
        <taxon>Propionibacteriales</taxon>
        <taxon>Propionibacteriaceae</taxon>
        <taxon>Microlunatus</taxon>
    </lineage>
</organism>
<reference evidence="7" key="1">
    <citation type="journal article" date="2014" name="Int. J. Syst. Evol. Microbiol.">
        <title>Complete genome sequence of Corynebacterium casei LMG S-19264T (=DSM 44701T), isolated from a smear-ripened cheese.</title>
        <authorList>
            <consortium name="US DOE Joint Genome Institute (JGI-PGF)"/>
            <person name="Walter F."/>
            <person name="Albersmeier A."/>
            <person name="Kalinowski J."/>
            <person name="Ruckert C."/>
        </authorList>
    </citation>
    <scope>NUCLEOTIDE SEQUENCE</scope>
    <source>
        <strain evidence="7">CGMCC 4.7306</strain>
    </source>
</reference>
<comment type="subcellular location">
    <subcellularLocation>
        <location evidence="1">Cell membrane</location>
        <topology evidence="1">Multi-pass membrane protein</topology>
    </subcellularLocation>
</comment>
<protein>
    <recommendedName>
        <fullName evidence="9">YihY family inner membrane protein</fullName>
    </recommendedName>
</protein>
<evidence type="ECO:0000256" key="2">
    <source>
        <dbReference type="ARBA" id="ARBA00022475"/>
    </source>
</evidence>
<keyword evidence="8" id="KW-1185">Reference proteome</keyword>
<sequence>MPPRTGRLLPRLRRPRGKSWTVVASTIRTGFDYRATGLAAEAAFFAILSLPPLLFAAVGAIGFVTSKLSPQVIQEFRDEVLELAAQVLTPVAVDTVIRPTIDDVLAGGRADVISIGFVIALWSGSRALNVFISAIGIMYGYQGYRHVVFARVLSFGLYVVFILMAVVLVPLVLAGPGFVDRVLPHQLHWLGDLYWPIALAGSGFFLATLYDVSLPRRFTVRWALPGAGLALVIWVVGSWFLRMFLSRSTNGPSIYGPLTAPIALLLWLYVVSLAILIGAAFNSALDRVVHPRRHSEPESSHSAR</sequence>
<accession>A0A917W1Z7</accession>
<reference evidence="7" key="2">
    <citation type="submission" date="2020-09" db="EMBL/GenBank/DDBJ databases">
        <authorList>
            <person name="Sun Q."/>
            <person name="Zhou Y."/>
        </authorList>
    </citation>
    <scope>NUCLEOTIDE SEQUENCE</scope>
    <source>
        <strain evidence="7">CGMCC 4.7306</strain>
    </source>
</reference>
<keyword evidence="5 6" id="KW-0472">Membrane</keyword>
<keyword evidence="4 6" id="KW-1133">Transmembrane helix</keyword>
<feature type="transmembrane region" description="Helical" evidence="6">
    <location>
        <begin position="261"/>
        <end position="285"/>
    </location>
</feature>
<keyword evidence="3 6" id="KW-0812">Transmembrane</keyword>
<evidence type="ECO:0000256" key="4">
    <source>
        <dbReference type="ARBA" id="ARBA00022989"/>
    </source>
</evidence>
<dbReference type="Pfam" id="PF03631">
    <property type="entry name" value="Virul_fac_BrkB"/>
    <property type="match status" value="1"/>
</dbReference>
<evidence type="ECO:0000256" key="6">
    <source>
        <dbReference type="SAM" id="Phobius"/>
    </source>
</evidence>
<evidence type="ECO:0000256" key="5">
    <source>
        <dbReference type="ARBA" id="ARBA00023136"/>
    </source>
</evidence>
<feature type="transmembrane region" description="Helical" evidence="6">
    <location>
        <begin position="222"/>
        <end position="241"/>
    </location>
</feature>
<comment type="caution">
    <text evidence="7">The sequence shown here is derived from an EMBL/GenBank/DDBJ whole genome shotgun (WGS) entry which is preliminary data.</text>
</comment>
<dbReference type="AlphaFoldDB" id="A0A917W1Z7"/>
<dbReference type="EMBL" id="BMMZ01000002">
    <property type="protein sequence ID" value="GGL51890.1"/>
    <property type="molecule type" value="Genomic_DNA"/>
</dbReference>
<dbReference type="PANTHER" id="PTHR30213:SF0">
    <property type="entry name" value="UPF0761 MEMBRANE PROTEIN YIHY"/>
    <property type="match status" value="1"/>
</dbReference>
<feature type="transmembrane region" description="Helical" evidence="6">
    <location>
        <begin position="42"/>
        <end position="64"/>
    </location>
</feature>
<evidence type="ECO:0000313" key="8">
    <source>
        <dbReference type="Proteomes" id="UP000613840"/>
    </source>
</evidence>
<proteinExistence type="predicted"/>
<evidence type="ECO:0000313" key="7">
    <source>
        <dbReference type="EMBL" id="GGL51890.1"/>
    </source>
</evidence>
<evidence type="ECO:0000256" key="1">
    <source>
        <dbReference type="ARBA" id="ARBA00004651"/>
    </source>
</evidence>
<evidence type="ECO:0000256" key="3">
    <source>
        <dbReference type="ARBA" id="ARBA00022692"/>
    </source>
</evidence>
<name>A0A917W1Z7_9ACTN</name>
<feature type="transmembrane region" description="Helical" evidence="6">
    <location>
        <begin position="112"/>
        <end position="140"/>
    </location>
</feature>
<feature type="transmembrane region" description="Helical" evidence="6">
    <location>
        <begin position="193"/>
        <end position="210"/>
    </location>
</feature>
<keyword evidence="2" id="KW-1003">Cell membrane</keyword>
<gene>
    <name evidence="7" type="ORF">GCM10011575_07710</name>
</gene>
<feature type="transmembrane region" description="Helical" evidence="6">
    <location>
        <begin position="152"/>
        <end position="173"/>
    </location>
</feature>
<dbReference type="PANTHER" id="PTHR30213">
    <property type="entry name" value="INNER MEMBRANE PROTEIN YHJD"/>
    <property type="match status" value="1"/>
</dbReference>
<dbReference type="RefSeq" id="WP_188893881.1">
    <property type="nucleotide sequence ID" value="NZ_BMMZ01000002.1"/>
</dbReference>
<dbReference type="PIRSF" id="PIRSF035875">
    <property type="entry name" value="RNase_BN"/>
    <property type="match status" value="1"/>
</dbReference>
<evidence type="ECO:0008006" key="9">
    <source>
        <dbReference type="Google" id="ProtNLM"/>
    </source>
</evidence>